<comment type="caution">
    <text evidence="2">The sequence shown here is derived from an EMBL/GenBank/DDBJ whole genome shotgun (WGS) entry which is preliminary data.</text>
</comment>
<protein>
    <submittedName>
        <fullName evidence="2">Uncharacterized protein</fullName>
    </submittedName>
</protein>
<proteinExistence type="predicted"/>
<name>A0A4Y7TFF2_COPMI</name>
<dbReference type="EMBL" id="QPFP01000014">
    <property type="protein sequence ID" value="TEB32903.1"/>
    <property type="molecule type" value="Genomic_DNA"/>
</dbReference>
<evidence type="ECO:0000313" key="3">
    <source>
        <dbReference type="Proteomes" id="UP000298030"/>
    </source>
</evidence>
<reference evidence="2 3" key="1">
    <citation type="journal article" date="2019" name="Nat. Ecol. Evol.">
        <title>Megaphylogeny resolves global patterns of mushroom evolution.</title>
        <authorList>
            <person name="Varga T."/>
            <person name="Krizsan K."/>
            <person name="Foldi C."/>
            <person name="Dima B."/>
            <person name="Sanchez-Garcia M."/>
            <person name="Sanchez-Ramirez S."/>
            <person name="Szollosi G.J."/>
            <person name="Szarkandi J.G."/>
            <person name="Papp V."/>
            <person name="Albert L."/>
            <person name="Andreopoulos W."/>
            <person name="Angelini C."/>
            <person name="Antonin V."/>
            <person name="Barry K.W."/>
            <person name="Bougher N.L."/>
            <person name="Buchanan P."/>
            <person name="Buyck B."/>
            <person name="Bense V."/>
            <person name="Catcheside P."/>
            <person name="Chovatia M."/>
            <person name="Cooper J."/>
            <person name="Damon W."/>
            <person name="Desjardin D."/>
            <person name="Finy P."/>
            <person name="Geml J."/>
            <person name="Haridas S."/>
            <person name="Hughes K."/>
            <person name="Justo A."/>
            <person name="Karasinski D."/>
            <person name="Kautmanova I."/>
            <person name="Kiss B."/>
            <person name="Kocsube S."/>
            <person name="Kotiranta H."/>
            <person name="LaButti K.M."/>
            <person name="Lechner B.E."/>
            <person name="Liimatainen K."/>
            <person name="Lipzen A."/>
            <person name="Lukacs Z."/>
            <person name="Mihaltcheva S."/>
            <person name="Morgado L.N."/>
            <person name="Niskanen T."/>
            <person name="Noordeloos M.E."/>
            <person name="Ohm R.A."/>
            <person name="Ortiz-Santana B."/>
            <person name="Ovrebo C."/>
            <person name="Racz N."/>
            <person name="Riley R."/>
            <person name="Savchenko A."/>
            <person name="Shiryaev A."/>
            <person name="Soop K."/>
            <person name="Spirin V."/>
            <person name="Szebenyi C."/>
            <person name="Tomsovsky M."/>
            <person name="Tulloss R.E."/>
            <person name="Uehling J."/>
            <person name="Grigoriev I.V."/>
            <person name="Vagvolgyi C."/>
            <person name="Papp T."/>
            <person name="Martin F.M."/>
            <person name="Miettinen O."/>
            <person name="Hibbett D.S."/>
            <person name="Nagy L.G."/>
        </authorList>
    </citation>
    <scope>NUCLEOTIDE SEQUENCE [LARGE SCALE GENOMIC DNA]</scope>
    <source>
        <strain evidence="2 3">FP101781</strain>
    </source>
</reference>
<feature type="compositionally biased region" description="Basic residues" evidence="1">
    <location>
        <begin position="77"/>
        <end position="93"/>
    </location>
</feature>
<organism evidence="2 3">
    <name type="scientific">Coprinellus micaceus</name>
    <name type="common">Glistening ink-cap mushroom</name>
    <name type="synonym">Coprinus micaceus</name>
    <dbReference type="NCBI Taxonomy" id="71717"/>
    <lineage>
        <taxon>Eukaryota</taxon>
        <taxon>Fungi</taxon>
        <taxon>Dikarya</taxon>
        <taxon>Basidiomycota</taxon>
        <taxon>Agaricomycotina</taxon>
        <taxon>Agaricomycetes</taxon>
        <taxon>Agaricomycetidae</taxon>
        <taxon>Agaricales</taxon>
        <taxon>Agaricineae</taxon>
        <taxon>Psathyrellaceae</taxon>
        <taxon>Coprinellus</taxon>
    </lineage>
</organism>
<evidence type="ECO:0000313" key="2">
    <source>
        <dbReference type="EMBL" id="TEB32903.1"/>
    </source>
</evidence>
<dbReference type="AlphaFoldDB" id="A0A4Y7TFF2"/>
<keyword evidence="3" id="KW-1185">Reference proteome</keyword>
<sequence length="244" mass="26174">MVISNLLRLAQAGTGEATTNNASTCSGLSSTTLRPESEAGSTADSSSLSAANKSVWIDPDVPSQAPSDPGTASQPAAKKKTKSAKAIGKKKAAAHSSPSRRDAAQRSSKAALKKEEVVLCKVVGLVEAAKKESTSLSDVTRQNISSLGIRRAPIKHWDKARVKTAFADHLSELVKTDPDSELHKVDEKWGEISESMLSFFKTWIGKANPQCEFYARSFIDRFVLCIYLSSRGRGSVSSKATQFL</sequence>
<feature type="compositionally biased region" description="Polar residues" evidence="1">
    <location>
        <begin position="16"/>
        <end position="52"/>
    </location>
</feature>
<accession>A0A4Y7TFF2</accession>
<feature type="region of interest" description="Disordered" evidence="1">
    <location>
        <begin position="14"/>
        <end position="109"/>
    </location>
</feature>
<gene>
    <name evidence="2" type="ORF">FA13DRAFT_231426</name>
</gene>
<evidence type="ECO:0000256" key="1">
    <source>
        <dbReference type="SAM" id="MobiDB-lite"/>
    </source>
</evidence>
<dbReference type="Proteomes" id="UP000298030">
    <property type="component" value="Unassembled WGS sequence"/>
</dbReference>